<dbReference type="Gene3D" id="3.30.470.10">
    <property type="match status" value="1"/>
</dbReference>
<dbReference type="InterPro" id="IPR036038">
    <property type="entry name" value="Aminotransferase-like"/>
</dbReference>
<dbReference type="EC" id="2.6.1.21" evidence="4"/>
<dbReference type="Proteomes" id="UP000230821">
    <property type="component" value="Unassembled WGS sequence"/>
</dbReference>
<dbReference type="Pfam" id="PF01063">
    <property type="entry name" value="Aminotran_4"/>
    <property type="match status" value="1"/>
</dbReference>
<gene>
    <name evidence="13" type="primary">dat</name>
    <name evidence="13" type="ORF">CSA56_01475</name>
</gene>
<comment type="similarity">
    <text evidence="2">Belongs to the class-IV pyridoxal-phosphate-dependent aminotransferase family.</text>
</comment>
<accession>A0A2G6KKD0</accession>
<comment type="cofactor">
    <cofactor evidence="1">
        <name>pyridoxal 5'-phosphate</name>
        <dbReference type="ChEBI" id="CHEBI:597326"/>
    </cofactor>
</comment>
<comment type="subunit">
    <text evidence="3">Homodimer.</text>
</comment>
<keyword evidence="6" id="KW-0032">Aminotransferase</keyword>
<dbReference type="Gene3D" id="3.20.10.10">
    <property type="entry name" value="D-amino Acid Aminotransferase, subunit A, domain 2"/>
    <property type="match status" value="1"/>
</dbReference>
<reference evidence="13 14" key="1">
    <citation type="submission" date="2017-10" db="EMBL/GenBank/DDBJ databases">
        <title>Novel microbial diversity and functional potential in the marine mammal oral microbiome.</title>
        <authorList>
            <person name="Dudek N.K."/>
            <person name="Sun C.L."/>
            <person name="Burstein D."/>
            <person name="Kantor R.S."/>
            <person name="Aliaga Goltsman D.S."/>
            <person name="Bik E.M."/>
            <person name="Thomas B.C."/>
            <person name="Banfield J.F."/>
            <person name="Relman D.A."/>
        </authorList>
    </citation>
    <scope>NUCLEOTIDE SEQUENCE [LARGE SCALE GENOMIC DNA]</scope>
    <source>
        <strain evidence="13">DOLJORAL78_47_16</strain>
    </source>
</reference>
<evidence type="ECO:0000256" key="6">
    <source>
        <dbReference type="ARBA" id="ARBA00022576"/>
    </source>
</evidence>
<evidence type="ECO:0000256" key="4">
    <source>
        <dbReference type="ARBA" id="ARBA00012874"/>
    </source>
</evidence>
<dbReference type="SUPFAM" id="SSF56752">
    <property type="entry name" value="D-aminoacid aminotransferase-like PLP-dependent enzymes"/>
    <property type="match status" value="1"/>
</dbReference>
<name>A0A2G6KKD0_9BACT</name>
<evidence type="ECO:0000256" key="7">
    <source>
        <dbReference type="ARBA" id="ARBA00022679"/>
    </source>
</evidence>
<dbReference type="GO" id="GO:0008652">
    <property type="term" value="P:amino acid biosynthetic process"/>
    <property type="evidence" value="ECO:0007669"/>
    <property type="project" value="UniProtKB-ARBA"/>
</dbReference>
<dbReference type="InterPro" id="IPR050571">
    <property type="entry name" value="Class-IV_PLP-Dep_Aminotrnsfr"/>
</dbReference>
<evidence type="ECO:0000256" key="1">
    <source>
        <dbReference type="ARBA" id="ARBA00001933"/>
    </source>
</evidence>
<evidence type="ECO:0000313" key="13">
    <source>
        <dbReference type="EMBL" id="PIE36111.1"/>
    </source>
</evidence>
<evidence type="ECO:0000256" key="8">
    <source>
        <dbReference type="ARBA" id="ARBA00022898"/>
    </source>
</evidence>
<dbReference type="InterPro" id="IPR001544">
    <property type="entry name" value="Aminotrans_IV"/>
</dbReference>
<dbReference type="PANTHER" id="PTHR42743">
    <property type="entry name" value="AMINO-ACID AMINOTRANSFERASE"/>
    <property type="match status" value="1"/>
</dbReference>
<comment type="caution">
    <text evidence="13">The sequence shown here is derived from an EMBL/GenBank/DDBJ whole genome shotgun (WGS) entry which is preliminary data.</text>
</comment>
<dbReference type="PANTHER" id="PTHR42743:SF10">
    <property type="entry name" value="D-ALANINE AMINOTRANSFERASE"/>
    <property type="match status" value="1"/>
</dbReference>
<dbReference type="GO" id="GO:0046416">
    <property type="term" value="P:D-amino acid metabolic process"/>
    <property type="evidence" value="ECO:0007669"/>
    <property type="project" value="InterPro"/>
</dbReference>
<dbReference type="InterPro" id="IPR043131">
    <property type="entry name" value="BCAT-like_N"/>
</dbReference>
<protein>
    <recommendedName>
        <fullName evidence="5">D-alanine aminotransferase</fullName>
        <ecNumber evidence="4">2.6.1.21</ecNumber>
    </recommendedName>
    <alternativeName>
        <fullName evidence="11">D-amino acid aminotransferase</fullName>
    </alternativeName>
    <alternativeName>
        <fullName evidence="9">D-amino acid transaminase</fullName>
    </alternativeName>
    <alternativeName>
        <fullName evidence="10">D-aspartate aminotransferase</fullName>
    </alternativeName>
</protein>
<dbReference type="GO" id="GO:0046394">
    <property type="term" value="P:carboxylic acid biosynthetic process"/>
    <property type="evidence" value="ECO:0007669"/>
    <property type="project" value="UniProtKB-ARBA"/>
</dbReference>
<organism evidence="13 14">
    <name type="scientific">candidate division KSB3 bacterium</name>
    <dbReference type="NCBI Taxonomy" id="2044937"/>
    <lineage>
        <taxon>Bacteria</taxon>
        <taxon>candidate division KSB3</taxon>
    </lineage>
</organism>
<evidence type="ECO:0000313" key="14">
    <source>
        <dbReference type="Proteomes" id="UP000230821"/>
    </source>
</evidence>
<dbReference type="FunFam" id="3.20.10.10:FF:000002">
    <property type="entry name" value="D-alanine aminotransferase"/>
    <property type="match status" value="1"/>
</dbReference>
<dbReference type="InterPro" id="IPR043132">
    <property type="entry name" value="BCAT-like_C"/>
</dbReference>
<evidence type="ECO:0000256" key="3">
    <source>
        <dbReference type="ARBA" id="ARBA00011738"/>
    </source>
</evidence>
<dbReference type="AlphaFoldDB" id="A0A2G6KKD0"/>
<dbReference type="InterPro" id="IPR005784">
    <property type="entry name" value="D_amino_transT"/>
</dbReference>
<keyword evidence="7" id="KW-0808">Transferase</keyword>
<dbReference type="GO" id="GO:0030170">
    <property type="term" value="F:pyridoxal phosphate binding"/>
    <property type="evidence" value="ECO:0007669"/>
    <property type="project" value="InterPro"/>
</dbReference>
<dbReference type="NCBIfam" id="TIGR01121">
    <property type="entry name" value="D_amino_aminoT"/>
    <property type="match status" value="1"/>
</dbReference>
<sequence length="281" mass="31591">MIAYYNGQFLPKEEIKISPDDRGFLFADGVYEVVVSYKGKFFRFDEHLQRMQRGLRELRINFPNPESLKHVAETLIKDNQFEAQNAKVYVQITRGAAPRSHAFPPQNVSPTVYATASLVQLSQEPWQNGVKVILVPDIRWARCDIKSTGLLPNTMAFQQAKECGAHEAVFVRDGVVTEGAHTNFCAVYDGTLFTAPSSNYILTGMTRNVVLDLCRELRIPIREFPVFEKDLPRADECMIVGTTTEVTPVVQIDGWTVGDGKPGSITRRLQQAFQELAHPDA</sequence>
<dbReference type="GO" id="GO:0005829">
    <property type="term" value="C:cytosol"/>
    <property type="evidence" value="ECO:0007669"/>
    <property type="project" value="TreeGrafter"/>
</dbReference>
<evidence type="ECO:0000256" key="11">
    <source>
        <dbReference type="ARBA" id="ARBA00033391"/>
    </source>
</evidence>
<evidence type="ECO:0000256" key="2">
    <source>
        <dbReference type="ARBA" id="ARBA00009320"/>
    </source>
</evidence>
<evidence type="ECO:0000256" key="5">
    <source>
        <dbReference type="ARBA" id="ARBA00021779"/>
    </source>
</evidence>
<comment type="catalytic activity">
    <reaction evidence="12">
        <text>D-alanine + 2-oxoglutarate = D-glutamate + pyruvate</text>
        <dbReference type="Rhea" id="RHEA:15869"/>
        <dbReference type="ChEBI" id="CHEBI:15361"/>
        <dbReference type="ChEBI" id="CHEBI:16810"/>
        <dbReference type="ChEBI" id="CHEBI:29986"/>
        <dbReference type="ChEBI" id="CHEBI:57416"/>
        <dbReference type="EC" id="2.6.1.21"/>
    </reaction>
</comment>
<proteinExistence type="inferred from homology"/>
<evidence type="ECO:0000256" key="9">
    <source>
        <dbReference type="ARBA" id="ARBA00030138"/>
    </source>
</evidence>
<keyword evidence="8" id="KW-0663">Pyridoxal phosphate</keyword>
<evidence type="ECO:0000256" key="10">
    <source>
        <dbReference type="ARBA" id="ARBA00033316"/>
    </source>
</evidence>
<dbReference type="GO" id="GO:0047810">
    <property type="term" value="F:D-alanine-2-oxoglutarate aminotransferase activity"/>
    <property type="evidence" value="ECO:0007669"/>
    <property type="project" value="UniProtKB-EC"/>
</dbReference>
<evidence type="ECO:0000256" key="12">
    <source>
        <dbReference type="ARBA" id="ARBA00047911"/>
    </source>
</evidence>
<dbReference type="EMBL" id="PDSK01000025">
    <property type="protein sequence ID" value="PIE36111.1"/>
    <property type="molecule type" value="Genomic_DNA"/>
</dbReference>
<dbReference type="CDD" id="cd01558">
    <property type="entry name" value="D-AAT_like"/>
    <property type="match status" value="1"/>
</dbReference>